<evidence type="ECO:0000313" key="8">
    <source>
        <dbReference type="EMBL" id="KCZ87916.1"/>
    </source>
</evidence>
<keyword evidence="5 6" id="KW-0472">Membrane</keyword>
<dbReference type="GO" id="GO:0022857">
    <property type="term" value="F:transmembrane transporter activity"/>
    <property type="evidence" value="ECO:0007669"/>
    <property type="project" value="InterPro"/>
</dbReference>
<dbReference type="InterPro" id="IPR020846">
    <property type="entry name" value="MFS_dom"/>
</dbReference>
<dbReference type="Proteomes" id="UP000025171">
    <property type="component" value="Unassembled WGS sequence"/>
</dbReference>
<feature type="transmembrane region" description="Helical" evidence="6">
    <location>
        <begin position="64"/>
        <end position="82"/>
    </location>
</feature>
<dbReference type="SUPFAM" id="SSF103473">
    <property type="entry name" value="MFS general substrate transporter"/>
    <property type="match status" value="1"/>
</dbReference>
<dbReference type="RefSeq" id="WP_084142141.1">
    <property type="nucleotide sequence ID" value="NZ_ARYK01000011.1"/>
</dbReference>
<keyword evidence="3 6" id="KW-0812">Transmembrane</keyword>
<evidence type="ECO:0000256" key="2">
    <source>
        <dbReference type="ARBA" id="ARBA00022448"/>
    </source>
</evidence>
<sequence length="451" mass="48538">MTEVTSVTTSVRPPRVGLYPYYVLVLLMLVTMINFIDRQLIAILSPSIQADLGLTDWQMGAVKGIFFALLYAFLGIPIARLADRTNRTAIVASAIAGWSVFTMLCGATQNFMQLAMARVGVSIGEAGGTAPAHSILSDYFPKEQRGFALSVVNIGVPLGIGFSFLGGGWLVTTFDWRTTCVIMGIPGLLVALLVAITVREPERGRLDLEPPTGRSPRKPSSDLSEILKTARHMLAIPTFRAFAIAGAIAAMASYAKSTWIVDFFTRAHADVPPMYVFTALGLTQAVANTAGIFLSGYLVDRLSKRTRAVYAWVPAICLGILFPLWGLCLWVDSFWVAIALQVPICFFGSTFLGPSFALAQTLSPVAVRSVTAALFLLIINLVGMGLGPTFVGFLSSGLMAQFGPDYSLRIALSALLAGYLVASVIYMRASEGIDADWARATGHQHNKADHQ</sequence>
<dbReference type="OrthoDB" id="7473300at2"/>
<accession>A0A059FBH9</accession>
<evidence type="ECO:0000256" key="1">
    <source>
        <dbReference type="ARBA" id="ARBA00004141"/>
    </source>
</evidence>
<feature type="transmembrane region" description="Helical" evidence="6">
    <location>
        <begin position="275"/>
        <end position="297"/>
    </location>
</feature>
<dbReference type="PANTHER" id="PTHR23505:SF79">
    <property type="entry name" value="PROTEIN SPINSTER"/>
    <property type="match status" value="1"/>
</dbReference>
<keyword evidence="9" id="KW-1185">Reference proteome</keyword>
<dbReference type="PATRIC" id="fig|1280950.3.peg.3226"/>
<feature type="domain" description="Major facilitator superfamily (MFS) profile" evidence="7">
    <location>
        <begin position="23"/>
        <end position="430"/>
    </location>
</feature>
<gene>
    <name evidence="8" type="ORF">HJO_16070</name>
</gene>
<evidence type="ECO:0000256" key="3">
    <source>
        <dbReference type="ARBA" id="ARBA00022692"/>
    </source>
</evidence>
<reference evidence="8 9" key="1">
    <citation type="journal article" date="2014" name="Antonie Van Leeuwenhoek">
        <title>Hyphomonas beringensis sp. nov. and Hyphomonas chukchiensis sp. nov., isolated from surface seawater of the Bering Sea and Chukchi Sea.</title>
        <authorList>
            <person name="Li C."/>
            <person name="Lai Q."/>
            <person name="Li G."/>
            <person name="Dong C."/>
            <person name="Wang J."/>
            <person name="Liao Y."/>
            <person name="Shao Z."/>
        </authorList>
    </citation>
    <scope>NUCLEOTIDE SEQUENCE [LARGE SCALE GENOMIC DNA]</scope>
    <source>
        <strain evidence="8 9">MHS-2</strain>
    </source>
</reference>
<dbReference type="GO" id="GO:0016020">
    <property type="term" value="C:membrane"/>
    <property type="evidence" value="ECO:0007669"/>
    <property type="project" value="UniProtKB-SubCell"/>
</dbReference>
<feature type="transmembrane region" description="Helical" evidence="6">
    <location>
        <begin position="309"/>
        <end position="327"/>
    </location>
</feature>
<dbReference type="Pfam" id="PF07690">
    <property type="entry name" value="MFS_1"/>
    <property type="match status" value="1"/>
</dbReference>
<dbReference type="CDD" id="cd17328">
    <property type="entry name" value="MFS_spinster_like"/>
    <property type="match status" value="1"/>
</dbReference>
<comment type="subcellular location">
    <subcellularLocation>
        <location evidence="1">Membrane</location>
        <topology evidence="1">Multi-pass membrane protein</topology>
    </subcellularLocation>
</comment>
<evidence type="ECO:0000256" key="5">
    <source>
        <dbReference type="ARBA" id="ARBA00023136"/>
    </source>
</evidence>
<organism evidence="8 9">
    <name type="scientific">Hyphomonas johnsonii MHS-2</name>
    <dbReference type="NCBI Taxonomy" id="1280950"/>
    <lineage>
        <taxon>Bacteria</taxon>
        <taxon>Pseudomonadati</taxon>
        <taxon>Pseudomonadota</taxon>
        <taxon>Alphaproteobacteria</taxon>
        <taxon>Hyphomonadales</taxon>
        <taxon>Hyphomonadaceae</taxon>
        <taxon>Hyphomonas</taxon>
    </lineage>
</organism>
<keyword evidence="4 6" id="KW-1133">Transmembrane helix</keyword>
<feature type="transmembrane region" description="Helical" evidence="6">
    <location>
        <begin position="147"/>
        <end position="170"/>
    </location>
</feature>
<evidence type="ECO:0000313" key="9">
    <source>
        <dbReference type="Proteomes" id="UP000025171"/>
    </source>
</evidence>
<evidence type="ECO:0000256" key="4">
    <source>
        <dbReference type="ARBA" id="ARBA00022989"/>
    </source>
</evidence>
<feature type="transmembrane region" description="Helical" evidence="6">
    <location>
        <begin position="234"/>
        <end position="255"/>
    </location>
</feature>
<dbReference type="InterPro" id="IPR044770">
    <property type="entry name" value="MFS_spinster-like"/>
</dbReference>
<protein>
    <submittedName>
        <fullName evidence="8">Major facilitator family transporter protein</fullName>
    </submittedName>
</protein>
<proteinExistence type="predicted"/>
<dbReference type="PROSITE" id="PS50850">
    <property type="entry name" value="MFS"/>
    <property type="match status" value="1"/>
</dbReference>
<dbReference type="EMBL" id="ARYK01000011">
    <property type="protein sequence ID" value="KCZ87916.1"/>
    <property type="molecule type" value="Genomic_DNA"/>
</dbReference>
<comment type="caution">
    <text evidence="8">The sequence shown here is derived from an EMBL/GenBank/DDBJ whole genome shotgun (WGS) entry which is preliminary data.</text>
</comment>
<dbReference type="Gene3D" id="1.20.1250.20">
    <property type="entry name" value="MFS general substrate transporter like domains"/>
    <property type="match status" value="1"/>
</dbReference>
<dbReference type="InterPro" id="IPR011701">
    <property type="entry name" value="MFS"/>
</dbReference>
<dbReference type="AlphaFoldDB" id="A0A059FBH9"/>
<feature type="transmembrane region" description="Helical" evidence="6">
    <location>
        <begin position="365"/>
        <end position="386"/>
    </location>
</feature>
<feature type="transmembrane region" description="Helical" evidence="6">
    <location>
        <begin position="333"/>
        <end position="353"/>
    </location>
</feature>
<feature type="transmembrane region" description="Helical" evidence="6">
    <location>
        <begin position="406"/>
        <end position="427"/>
    </location>
</feature>
<dbReference type="eggNOG" id="COG2271">
    <property type="taxonomic scope" value="Bacteria"/>
</dbReference>
<evidence type="ECO:0000256" key="6">
    <source>
        <dbReference type="SAM" id="Phobius"/>
    </source>
</evidence>
<dbReference type="STRING" id="1280950.HJO_16070"/>
<feature type="transmembrane region" description="Helical" evidence="6">
    <location>
        <begin position="176"/>
        <end position="198"/>
    </location>
</feature>
<name>A0A059FBH9_9PROT</name>
<evidence type="ECO:0000259" key="7">
    <source>
        <dbReference type="PROSITE" id="PS50850"/>
    </source>
</evidence>
<dbReference type="PANTHER" id="PTHR23505">
    <property type="entry name" value="SPINSTER"/>
    <property type="match status" value="1"/>
</dbReference>
<feature type="transmembrane region" description="Helical" evidence="6">
    <location>
        <begin position="19"/>
        <end position="36"/>
    </location>
</feature>
<keyword evidence="2" id="KW-0813">Transport</keyword>
<dbReference type="InterPro" id="IPR036259">
    <property type="entry name" value="MFS_trans_sf"/>
</dbReference>